<protein>
    <submittedName>
        <fullName evidence="2">Uncharacterized protein</fullName>
    </submittedName>
</protein>
<name>A0A7V4G8L8_9BACT</name>
<evidence type="ECO:0000256" key="1">
    <source>
        <dbReference type="SAM" id="MobiDB-lite"/>
    </source>
</evidence>
<dbReference type="EMBL" id="DSXI01000383">
    <property type="protein sequence ID" value="HGS05377.1"/>
    <property type="molecule type" value="Genomic_DNA"/>
</dbReference>
<gene>
    <name evidence="2" type="ORF">ENT08_06525</name>
</gene>
<feature type="region of interest" description="Disordered" evidence="1">
    <location>
        <begin position="47"/>
        <end position="75"/>
    </location>
</feature>
<feature type="compositionally biased region" description="Basic and acidic residues" evidence="1">
    <location>
        <begin position="55"/>
        <end position="75"/>
    </location>
</feature>
<proteinExistence type="predicted"/>
<accession>A0A7V4G8L8</accession>
<reference evidence="2" key="1">
    <citation type="journal article" date="2020" name="mSystems">
        <title>Genome- and Community-Level Interaction Insights into Carbon Utilization and Element Cycling Functions of Hydrothermarchaeota in Hydrothermal Sediment.</title>
        <authorList>
            <person name="Zhou Z."/>
            <person name="Liu Y."/>
            <person name="Xu W."/>
            <person name="Pan J."/>
            <person name="Luo Z.H."/>
            <person name="Li M."/>
        </authorList>
    </citation>
    <scope>NUCLEOTIDE SEQUENCE [LARGE SCALE GENOMIC DNA]</scope>
    <source>
        <strain evidence="2">SpSt-548</strain>
    </source>
</reference>
<sequence length="75" mass="8460">MAKYMVKPGYCLHLPRKVFAHPGEEVELTGDLEKEVLEKQSWKVECVPEPATEATEARDVPEPPKDRAVKEAKAK</sequence>
<evidence type="ECO:0000313" key="2">
    <source>
        <dbReference type="EMBL" id="HGS05377.1"/>
    </source>
</evidence>
<comment type="caution">
    <text evidence="2">The sequence shown here is derived from an EMBL/GenBank/DDBJ whole genome shotgun (WGS) entry which is preliminary data.</text>
</comment>
<organism evidence="2">
    <name type="scientific">Desulfobacca acetoxidans</name>
    <dbReference type="NCBI Taxonomy" id="60893"/>
    <lineage>
        <taxon>Bacteria</taxon>
        <taxon>Pseudomonadati</taxon>
        <taxon>Thermodesulfobacteriota</taxon>
        <taxon>Desulfobaccia</taxon>
        <taxon>Desulfobaccales</taxon>
        <taxon>Desulfobaccaceae</taxon>
        <taxon>Desulfobacca</taxon>
    </lineage>
</organism>
<dbReference type="AlphaFoldDB" id="A0A7V4G8L8"/>